<name>A0ABU9I0N8_9FLAO</name>
<dbReference type="Proteomes" id="UP001464555">
    <property type="component" value="Unassembled WGS sequence"/>
</dbReference>
<dbReference type="PROSITE" id="PS51257">
    <property type="entry name" value="PROKAR_LIPOPROTEIN"/>
    <property type="match status" value="1"/>
</dbReference>
<comment type="caution">
    <text evidence="1">The sequence shown here is derived from an EMBL/GenBank/DDBJ whole genome shotgun (WGS) entry which is preliminary data.</text>
</comment>
<dbReference type="RefSeq" id="WP_341698083.1">
    <property type="nucleotide sequence ID" value="NZ_JBBYHR010000010.1"/>
</dbReference>
<evidence type="ECO:0008006" key="3">
    <source>
        <dbReference type="Google" id="ProtNLM"/>
    </source>
</evidence>
<reference evidence="1 2" key="1">
    <citation type="submission" date="2024-04" db="EMBL/GenBank/DDBJ databases">
        <title>Flavobacterium sp. DGU11 16S ribosomal RNA gene Genome sequencing and assembly.</title>
        <authorList>
            <person name="Park S."/>
        </authorList>
    </citation>
    <scope>NUCLEOTIDE SEQUENCE [LARGE SCALE GENOMIC DNA]</scope>
    <source>
        <strain evidence="1 2">DGU11</strain>
    </source>
</reference>
<evidence type="ECO:0000313" key="1">
    <source>
        <dbReference type="EMBL" id="MEL1245786.1"/>
    </source>
</evidence>
<sequence>MKIVCFSLLTIILLSCNKSKEKDLSAKQNDTIVVYNSVNYAMQSGNKKNNKKIFKIIDTACINGNNRAAKEIRKGHYIYYFGAGFGYSNDKMEYVKKAFTKKGILVNYYIVGCSGPIQDGEFKFQCYEKAMNAAFEKKYGTKFLNSVKKDHDLFYQEYVDKKYNEN</sequence>
<accession>A0ABU9I0N8</accession>
<protein>
    <recommendedName>
        <fullName evidence="3">Lipoprotein</fullName>
    </recommendedName>
</protein>
<evidence type="ECO:0000313" key="2">
    <source>
        <dbReference type="Proteomes" id="UP001464555"/>
    </source>
</evidence>
<keyword evidence="2" id="KW-1185">Reference proteome</keyword>
<proteinExistence type="predicted"/>
<dbReference type="EMBL" id="JBBYHR010000010">
    <property type="protein sequence ID" value="MEL1245786.1"/>
    <property type="molecule type" value="Genomic_DNA"/>
</dbReference>
<gene>
    <name evidence="1" type="ORF">AAEO56_16050</name>
</gene>
<organism evidence="1 2">
    <name type="scientific">Flavobacterium arundinis</name>
    <dbReference type="NCBI Taxonomy" id="3139143"/>
    <lineage>
        <taxon>Bacteria</taxon>
        <taxon>Pseudomonadati</taxon>
        <taxon>Bacteroidota</taxon>
        <taxon>Flavobacteriia</taxon>
        <taxon>Flavobacteriales</taxon>
        <taxon>Flavobacteriaceae</taxon>
        <taxon>Flavobacterium</taxon>
    </lineage>
</organism>